<proteinExistence type="predicted"/>
<dbReference type="GO" id="GO:0046872">
    <property type="term" value="F:metal ion binding"/>
    <property type="evidence" value="ECO:0007669"/>
    <property type="project" value="UniProtKB-KW"/>
</dbReference>
<organism evidence="6 7">
    <name type="scientific">Sphaerotilus natans subsp. natans DSM 6575</name>
    <dbReference type="NCBI Taxonomy" id="1286631"/>
    <lineage>
        <taxon>Bacteria</taxon>
        <taxon>Pseudomonadati</taxon>
        <taxon>Pseudomonadota</taxon>
        <taxon>Betaproteobacteria</taxon>
        <taxon>Burkholderiales</taxon>
        <taxon>Sphaerotilaceae</taxon>
        <taxon>Sphaerotilus</taxon>
    </lineage>
</organism>
<keyword evidence="7" id="KW-1185">Reference proteome</keyword>
<dbReference type="STRING" id="34103.SAMN05421778_13134"/>
<dbReference type="InterPro" id="IPR009056">
    <property type="entry name" value="Cyt_c-like_dom"/>
</dbReference>
<evidence type="ECO:0000256" key="1">
    <source>
        <dbReference type="ARBA" id="ARBA00022617"/>
    </source>
</evidence>
<evidence type="ECO:0000313" key="6">
    <source>
        <dbReference type="EMBL" id="KDB51703.1"/>
    </source>
</evidence>
<evidence type="ECO:0000256" key="4">
    <source>
        <dbReference type="PROSITE-ProRule" id="PRU00433"/>
    </source>
</evidence>
<keyword evidence="1 4" id="KW-0349">Heme</keyword>
<dbReference type="Gene3D" id="1.10.760.10">
    <property type="entry name" value="Cytochrome c-like domain"/>
    <property type="match status" value="1"/>
</dbReference>
<gene>
    <name evidence="6" type="ORF">X805_27300</name>
</gene>
<dbReference type="eggNOG" id="COG2010">
    <property type="taxonomic scope" value="Bacteria"/>
</dbReference>
<protein>
    <recommendedName>
        <fullName evidence="5">Cytochrome c domain-containing protein</fullName>
    </recommendedName>
</protein>
<dbReference type="GO" id="GO:0020037">
    <property type="term" value="F:heme binding"/>
    <property type="evidence" value="ECO:0007669"/>
    <property type="project" value="InterPro"/>
</dbReference>
<dbReference type="SUPFAM" id="SSF46626">
    <property type="entry name" value="Cytochrome c"/>
    <property type="match status" value="1"/>
</dbReference>
<evidence type="ECO:0000259" key="5">
    <source>
        <dbReference type="PROSITE" id="PS51007"/>
    </source>
</evidence>
<dbReference type="AlphaFoldDB" id="A0A059KKR1"/>
<evidence type="ECO:0000313" key="7">
    <source>
        <dbReference type="Proteomes" id="UP000026714"/>
    </source>
</evidence>
<keyword evidence="2 4" id="KW-0479">Metal-binding</keyword>
<dbReference type="PROSITE" id="PS51007">
    <property type="entry name" value="CYTC"/>
    <property type="match status" value="1"/>
</dbReference>
<evidence type="ECO:0000256" key="3">
    <source>
        <dbReference type="ARBA" id="ARBA00023004"/>
    </source>
</evidence>
<comment type="caution">
    <text evidence="6">The sequence shown here is derived from an EMBL/GenBank/DDBJ whole genome shotgun (WGS) entry which is preliminary data.</text>
</comment>
<keyword evidence="3 4" id="KW-0408">Iron</keyword>
<evidence type="ECO:0000256" key="2">
    <source>
        <dbReference type="ARBA" id="ARBA00022723"/>
    </source>
</evidence>
<name>A0A059KKR1_9BURK</name>
<dbReference type="EMBL" id="AZRA01000070">
    <property type="protein sequence ID" value="KDB51703.1"/>
    <property type="molecule type" value="Genomic_DNA"/>
</dbReference>
<dbReference type="GO" id="GO:0009055">
    <property type="term" value="F:electron transfer activity"/>
    <property type="evidence" value="ECO:0007669"/>
    <property type="project" value="InterPro"/>
</dbReference>
<dbReference type="Proteomes" id="UP000026714">
    <property type="component" value="Unassembled WGS sequence"/>
</dbReference>
<sequence>MLAAAGAAAHAAAPFDLDDVGRIDAGKRRFGSTCAAYCHGSEGVGGRAPGFKGNTRFLPDEAYQIISEGRRGQGVMPPWGKVYTPEQIWELVAYLQHLSRQPAP</sequence>
<accession>A0A059KKR1</accession>
<dbReference type="InterPro" id="IPR036909">
    <property type="entry name" value="Cyt_c-like_dom_sf"/>
</dbReference>
<dbReference type="Pfam" id="PF13442">
    <property type="entry name" value="Cytochrome_CBB3"/>
    <property type="match status" value="1"/>
</dbReference>
<feature type="domain" description="Cytochrome c" evidence="5">
    <location>
        <begin position="21"/>
        <end position="99"/>
    </location>
</feature>
<reference evidence="6 7" key="1">
    <citation type="journal article" date="2014" name="FEMS Microbiol. Ecol.">
        <title>Sphaerotilus natans encrusted with nanoball-shaped Fe(III) oxide minerals formed by nitrate-reducing mixotrophic Fe(II) oxidation.</title>
        <authorList>
            <person name="Park S."/>
            <person name="Kim D.H."/>
            <person name="Lee J.H."/>
            <person name="Hur H.G."/>
        </authorList>
    </citation>
    <scope>NUCLEOTIDE SEQUENCE [LARGE SCALE GENOMIC DNA]</scope>
    <source>
        <strain evidence="6 7">DSM 6575</strain>
    </source>
</reference>